<keyword evidence="6" id="KW-1185">Reference proteome</keyword>
<evidence type="ECO:0000256" key="2">
    <source>
        <dbReference type="ARBA" id="ARBA00008440"/>
    </source>
</evidence>
<dbReference type="Proteomes" id="UP001358586">
    <property type="component" value="Chromosome 2"/>
</dbReference>
<reference evidence="5 6" key="1">
    <citation type="submission" date="2023-03" db="EMBL/GenBank/DDBJ databases">
        <title>WGS of Gossypium arboreum.</title>
        <authorList>
            <person name="Yu D."/>
        </authorList>
    </citation>
    <scope>NUCLEOTIDE SEQUENCE [LARGE SCALE GENOMIC DNA]</scope>
    <source>
        <tissue evidence="5">Leaf</tissue>
    </source>
</reference>
<organism evidence="5 6">
    <name type="scientific">Gossypium arboreum</name>
    <name type="common">Tree cotton</name>
    <name type="synonym">Gossypium nanking</name>
    <dbReference type="NCBI Taxonomy" id="29729"/>
    <lineage>
        <taxon>Eukaryota</taxon>
        <taxon>Viridiplantae</taxon>
        <taxon>Streptophyta</taxon>
        <taxon>Embryophyta</taxon>
        <taxon>Tracheophyta</taxon>
        <taxon>Spermatophyta</taxon>
        <taxon>Magnoliopsida</taxon>
        <taxon>eudicotyledons</taxon>
        <taxon>Gunneridae</taxon>
        <taxon>Pentapetalae</taxon>
        <taxon>rosids</taxon>
        <taxon>malvids</taxon>
        <taxon>Malvales</taxon>
        <taxon>Malvaceae</taxon>
        <taxon>Malvoideae</taxon>
        <taxon>Gossypium</taxon>
    </lineage>
</organism>
<protein>
    <recommendedName>
        <fullName evidence="4">K+ potassium transporter integral membrane domain-containing protein</fullName>
    </recommendedName>
</protein>
<evidence type="ECO:0000313" key="6">
    <source>
        <dbReference type="Proteomes" id="UP001358586"/>
    </source>
</evidence>
<dbReference type="PANTHER" id="PTHR30540:SF94">
    <property type="entry name" value="POTASSIUM TRANSPORTER 5"/>
    <property type="match status" value="1"/>
</dbReference>
<keyword evidence="3" id="KW-0812">Transmembrane</keyword>
<proteinExistence type="inferred from homology"/>
<evidence type="ECO:0000259" key="4">
    <source>
        <dbReference type="Pfam" id="PF02705"/>
    </source>
</evidence>
<name>A0ABR0QSS6_GOSAR</name>
<evidence type="ECO:0000256" key="3">
    <source>
        <dbReference type="SAM" id="Phobius"/>
    </source>
</evidence>
<feature type="domain" description="K+ potassium transporter integral membrane" evidence="4">
    <location>
        <begin position="1"/>
        <end position="97"/>
    </location>
</feature>
<accession>A0ABR0QSS6</accession>
<comment type="subcellular location">
    <subcellularLocation>
        <location evidence="1">Cell membrane</location>
        <topology evidence="1">Multi-pass membrane protein</topology>
    </subcellularLocation>
</comment>
<comment type="similarity">
    <text evidence="2">Belongs to the HAK/KUP transporter (TC 2.A.72.3) family.</text>
</comment>
<feature type="transmembrane region" description="Helical" evidence="3">
    <location>
        <begin position="12"/>
        <end position="36"/>
    </location>
</feature>
<dbReference type="PANTHER" id="PTHR30540">
    <property type="entry name" value="OSMOTIC STRESS POTASSIUM TRANSPORTER"/>
    <property type="match status" value="1"/>
</dbReference>
<dbReference type="Pfam" id="PF02705">
    <property type="entry name" value="K_trans"/>
    <property type="match status" value="1"/>
</dbReference>
<comment type="caution">
    <text evidence="5">The sequence shown here is derived from an EMBL/GenBank/DDBJ whole genome shotgun (WGS) entry which is preliminary data.</text>
</comment>
<sequence>MFCIQRFGTDKLGYSLASIICLWFTLLSGIGLYNLFTYGWGVLRAFNPLHIVDYFKRRGKNWWISLGEVVLCITKAEAIFVDLGHFSVRAVQVNYLLHATSGK</sequence>
<keyword evidence="3" id="KW-0472">Membrane</keyword>
<evidence type="ECO:0000313" key="5">
    <source>
        <dbReference type="EMBL" id="KAK5842013.1"/>
    </source>
</evidence>
<dbReference type="InterPro" id="IPR003855">
    <property type="entry name" value="K+_transporter"/>
</dbReference>
<keyword evidence="3" id="KW-1133">Transmembrane helix</keyword>
<dbReference type="InterPro" id="IPR053951">
    <property type="entry name" value="K_trans_N"/>
</dbReference>
<evidence type="ECO:0000256" key="1">
    <source>
        <dbReference type="ARBA" id="ARBA00004651"/>
    </source>
</evidence>
<gene>
    <name evidence="5" type="ORF">PVK06_004339</name>
</gene>
<dbReference type="EMBL" id="JARKNE010000002">
    <property type="protein sequence ID" value="KAK5842013.1"/>
    <property type="molecule type" value="Genomic_DNA"/>
</dbReference>